<organism>
    <name type="scientific">Ixodes scapularis</name>
    <name type="common">Black-legged tick</name>
    <name type="synonym">Deer tick</name>
    <dbReference type="NCBI Taxonomy" id="6945"/>
    <lineage>
        <taxon>Eukaryota</taxon>
        <taxon>Metazoa</taxon>
        <taxon>Ecdysozoa</taxon>
        <taxon>Arthropoda</taxon>
        <taxon>Chelicerata</taxon>
        <taxon>Arachnida</taxon>
        <taxon>Acari</taxon>
        <taxon>Parasitiformes</taxon>
        <taxon>Ixodida</taxon>
        <taxon>Ixodoidea</taxon>
        <taxon>Ixodidae</taxon>
        <taxon>Ixodinae</taxon>
        <taxon>Ixodes</taxon>
    </lineage>
</organism>
<evidence type="ECO:0000313" key="2">
    <source>
        <dbReference type="EnsemblMetazoa" id="ISCW001938-PA"/>
    </source>
</evidence>
<protein>
    <submittedName>
        <fullName evidence="1 2">Uncharacterized protein</fullName>
    </submittedName>
</protein>
<dbReference type="HOGENOM" id="CLU_1919348_0_0_1"/>
<keyword evidence="3" id="KW-1185">Reference proteome</keyword>
<accession>B7P7K4</accession>
<dbReference type="EMBL" id="ABJB010338071">
    <property type="status" value="NOT_ANNOTATED_CDS"/>
    <property type="molecule type" value="Genomic_DNA"/>
</dbReference>
<proteinExistence type="predicted"/>
<dbReference type="VEuPathDB" id="VectorBase:ISCI001938"/>
<dbReference type="VEuPathDB" id="VectorBase:ISCP_037305"/>
<reference evidence="1 3" key="1">
    <citation type="submission" date="2008-03" db="EMBL/GenBank/DDBJ databases">
        <title>Annotation of Ixodes scapularis.</title>
        <authorList>
            <consortium name="Ixodes scapularis Genome Project Consortium"/>
            <person name="Caler E."/>
            <person name="Hannick L.I."/>
            <person name="Bidwell S."/>
            <person name="Joardar V."/>
            <person name="Thiagarajan M."/>
            <person name="Amedeo P."/>
            <person name="Galinsky K.J."/>
            <person name="Schobel S."/>
            <person name="Inman J."/>
            <person name="Hostetler J."/>
            <person name="Miller J."/>
            <person name="Hammond M."/>
            <person name="Megy K."/>
            <person name="Lawson D."/>
            <person name="Kodira C."/>
            <person name="Sutton G."/>
            <person name="Meyer J."/>
            <person name="Hill C.A."/>
            <person name="Birren B."/>
            <person name="Nene V."/>
            <person name="Collins F."/>
            <person name="Alarcon-Chaidez F."/>
            <person name="Wikel S."/>
            <person name="Strausberg R."/>
        </authorList>
    </citation>
    <scope>NUCLEOTIDE SEQUENCE [LARGE SCALE GENOMIC DNA]</scope>
    <source>
        <strain evidence="3">Wikel</strain>
        <strain evidence="1">Wikel colony</strain>
    </source>
</reference>
<dbReference type="PaxDb" id="6945-B7P7K4"/>
<dbReference type="OrthoDB" id="6516027at2759"/>
<dbReference type="VEuPathDB" id="VectorBase:ISCW001938"/>
<dbReference type="Proteomes" id="UP000001555">
    <property type="component" value="Unassembled WGS sequence"/>
</dbReference>
<reference evidence="2" key="2">
    <citation type="submission" date="2020-05" db="UniProtKB">
        <authorList>
            <consortium name="EnsemblMetazoa"/>
        </authorList>
    </citation>
    <scope>IDENTIFICATION</scope>
    <source>
        <strain evidence="2">wikel</strain>
    </source>
</reference>
<evidence type="ECO:0000313" key="3">
    <source>
        <dbReference type="Proteomes" id="UP000001555"/>
    </source>
</evidence>
<evidence type="ECO:0000313" key="1">
    <source>
        <dbReference type="EMBL" id="EEC02576.1"/>
    </source>
</evidence>
<dbReference type="InParanoid" id="B7P7K4"/>
<dbReference type="AlphaFoldDB" id="B7P7K4"/>
<gene>
    <name evidence="1" type="ORF">IscW_ISCW001938</name>
</gene>
<dbReference type="EnsemblMetazoa" id="ISCW001938-RA">
    <property type="protein sequence ID" value="ISCW001938-PA"/>
    <property type="gene ID" value="ISCW001938"/>
</dbReference>
<sequence length="132" mass="14804">MHLIERANTISVRTDLKELAEYPEKFTVVTIEEQNIPVQVFRTYGATCSHGVLYNIYPVQEDPQDDTLNNEIECDKIHVVAARRLGNHTSILPFDSEKLPTSASKPKAVAYSNCHRNGHKDDICPNGAVSPR</sequence>
<dbReference type="EMBL" id="DS652454">
    <property type="protein sequence ID" value="EEC02576.1"/>
    <property type="molecule type" value="Genomic_DNA"/>
</dbReference>
<name>B7P7K4_IXOSC</name>